<evidence type="ECO:0000313" key="5">
    <source>
        <dbReference type="EMBL" id="RZS72648.1"/>
    </source>
</evidence>
<dbReference type="RefSeq" id="WP_130543043.1">
    <property type="nucleotide sequence ID" value="NZ_CP042431.1"/>
</dbReference>
<proteinExistence type="predicted"/>
<keyword evidence="2" id="KW-0067">ATP-binding</keyword>
<dbReference type="PANTHER" id="PTHR11361">
    <property type="entry name" value="DNA MISMATCH REPAIR PROTEIN MUTS FAMILY MEMBER"/>
    <property type="match status" value="1"/>
</dbReference>
<dbReference type="SUPFAM" id="SSF48334">
    <property type="entry name" value="DNA repair protein MutS, domain III"/>
    <property type="match status" value="1"/>
</dbReference>
<dbReference type="InterPro" id="IPR000432">
    <property type="entry name" value="DNA_mismatch_repair_MutS_C"/>
</dbReference>
<dbReference type="GO" id="GO:0030983">
    <property type="term" value="F:mismatched DNA binding"/>
    <property type="evidence" value="ECO:0007669"/>
    <property type="project" value="InterPro"/>
</dbReference>
<reference evidence="5 6" key="1">
    <citation type="submission" date="2019-02" db="EMBL/GenBank/DDBJ databases">
        <title>Genomic Encyclopedia of Type Strains, Phase IV (KMG-IV): sequencing the most valuable type-strain genomes for metagenomic binning, comparative biology and taxonomic classification.</title>
        <authorList>
            <person name="Goeker M."/>
        </authorList>
    </citation>
    <scope>NUCLEOTIDE SEQUENCE [LARGE SCALE GENOMIC DNA]</scope>
    <source>
        <strain evidence="5 6">DSM 18116</strain>
    </source>
</reference>
<dbReference type="Gene3D" id="1.10.1420.10">
    <property type="match status" value="1"/>
</dbReference>
<organism evidence="5 6">
    <name type="scientific">Pseudobacter ginsenosidimutans</name>
    <dbReference type="NCBI Taxonomy" id="661488"/>
    <lineage>
        <taxon>Bacteria</taxon>
        <taxon>Pseudomonadati</taxon>
        <taxon>Bacteroidota</taxon>
        <taxon>Chitinophagia</taxon>
        <taxon>Chitinophagales</taxon>
        <taxon>Chitinophagaceae</taxon>
        <taxon>Pseudobacter</taxon>
    </lineage>
</organism>
<evidence type="ECO:0000259" key="4">
    <source>
        <dbReference type="SMART" id="SM00534"/>
    </source>
</evidence>
<feature type="domain" description="DNA mismatch repair proteins mutS family" evidence="4">
    <location>
        <begin position="256"/>
        <end position="438"/>
    </location>
</feature>
<evidence type="ECO:0000313" key="6">
    <source>
        <dbReference type="Proteomes" id="UP000293874"/>
    </source>
</evidence>
<dbReference type="SUPFAM" id="SSF52540">
    <property type="entry name" value="P-loop containing nucleoside triphosphate hydrolases"/>
    <property type="match status" value="1"/>
</dbReference>
<dbReference type="GO" id="GO:0005524">
    <property type="term" value="F:ATP binding"/>
    <property type="evidence" value="ECO:0007669"/>
    <property type="project" value="UniProtKB-KW"/>
</dbReference>
<keyword evidence="3" id="KW-0238">DNA-binding</keyword>
<comment type="caution">
    <text evidence="5">The sequence shown here is derived from an EMBL/GenBank/DDBJ whole genome shotgun (WGS) entry which is preliminary data.</text>
</comment>
<dbReference type="EMBL" id="SGXA01000002">
    <property type="protein sequence ID" value="RZS72648.1"/>
    <property type="molecule type" value="Genomic_DNA"/>
</dbReference>
<evidence type="ECO:0000256" key="3">
    <source>
        <dbReference type="ARBA" id="ARBA00023125"/>
    </source>
</evidence>
<protein>
    <submittedName>
        <fullName evidence="5">MutS-like protein</fullName>
    </submittedName>
</protein>
<sequence>MAFIADNQTLDDLNIRGRYKSNSLYSIFNQTRTHGGALLMDRMFNHPLTDEKAINKRSALFRYFQEKGYAFPVDTDDFGVMETYLLSGGGQGWVSNALQVTRRRSLKAMGLMQEYQLFNKGFYTTVSLLRQWHSFFKQIDEQDSPLKEELAAFHQLYSHEKLTWLMDPVKEGSFNGIRVANYDHQLRNVLHDQMKAFLQLIYLIDVCMAVSDVAREKGFVYAEALPRDARIISVRDCRHPGLDKAIGNDLTLNRETNMLFLTGANMAGKSTFMKSFGVAVYMAHMGFPVAAASMRFSVRDGIYSSINVPDNLDMGLSHFYAEVLRVKNVAEEVASKKDLLVIFDELFKGTNVKDAYDATLAVGEAFSAYRNCAFIISTHIIEVGEVLMEKCNNLQFEYLPTVMDGPIPRYTYKMQQGITSDRHGMMIIENEKILEIIG</sequence>
<dbReference type="AlphaFoldDB" id="A0A4Q7MVJ9"/>
<evidence type="ECO:0000256" key="1">
    <source>
        <dbReference type="ARBA" id="ARBA00022741"/>
    </source>
</evidence>
<dbReference type="SMART" id="SM00534">
    <property type="entry name" value="MUTSac"/>
    <property type="match status" value="1"/>
</dbReference>
<dbReference type="GO" id="GO:0140664">
    <property type="term" value="F:ATP-dependent DNA damage sensor activity"/>
    <property type="evidence" value="ECO:0007669"/>
    <property type="project" value="InterPro"/>
</dbReference>
<dbReference type="Gene3D" id="3.40.50.300">
    <property type="entry name" value="P-loop containing nucleotide triphosphate hydrolases"/>
    <property type="match status" value="1"/>
</dbReference>
<dbReference type="InterPro" id="IPR036187">
    <property type="entry name" value="DNA_mismatch_repair_MutS_sf"/>
</dbReference>
<dbReference type="PANTHER" id="PTHR11361:SF99">
    <property type="entry name" value="DNA MISMATCH REPAIR PROTEIN"/>
    <property type="match status" value="1"/>
</dbReference>
<name>A0A4Q7MVJ9_9BACT</name>
<dbReference type="InterPro" id="IPR027417">
    <property type="entry name" value="P-loop_NTPase"/>
</dbReference>
<keyword evidence="6" id="KW-1185">Reference proteome</keyword>
<evidence type="ECO:0000256" key="2">
    <source>
        <dbReference type="ARBA" id="ARBA00022840"/>
    </source>
</evidence>
<accession>A0A4Q7MVJ9</accession>
<dbReference type="Pfam" id="PF05192">
    <property type="entry name" value="MutS_III"/>
    <property type="match status" value="1"/>
</dbReference>
<dbReference type="Proteomes" id="UP000293874">
    <property type="component" value="Unassembled WGS sequence"/>
</dbReference>
<keyword evidence="1" id="KW-0547">Nucleotide-binding</keyword>
<dbReference type="Pfam" id="PF00488">
    <property type="entry name" value="MutS_V"/>
    <property type="match status" value="1"/>
</dbReference>
<dbReference type="InterPro" id="IPR007696">
    <property type="entry name" value="DNA_mismatch_repair_MutS_core"/>
</dbReference>
<dbReference type="InterPro" id="IPR045076">
    <property type="entry name" value="MutS"/>
</dbReference>
<dbReference type="OrthoDB" id="1097361at2"/>
<gene>
    <name evidence="5" type="ORF">EV199_4570</name>
</gene>
<dbReference type="GO" id="GO:0006298">
    <property type="term" value="P:mismatch repair"/>
    <property type="evidence" value="ECO:0007669"/>
    <property type="project" value="InterPro"/>
</dbReference>